<keyword evidence="5 16" id="KW-0963">Cytoplasm</keyword>
<feature type="short sequence motif" description="'KMSKS' region" evidence="16">
    <location>
        <begin position="331"/>
        <end position="335"/>
    </location>
</feature>
<feature type="binding site" evidence="16">
    <location>
        <position position="159"/>
    </location>
    <ligand>
        <name>Zn(2+)</name>
        <dbReference type="ChEBI" id="CHEBI:29105"/>
    </ligand>
</feature>
<dbReference type="GO" id="GO:0006431">
    <property type="term" value="P:methionyl-tRNA aminoacylation"/>
    <property type="evidence" value="ECO:0007669"/>
    <property type="project" value="UniProtKB-UniRule"/>
</dbReference>
<dbReference type="NCBIfam" id="TIGR00398">
    <property type="entry name" value="metG"/>
    <property type="match status" value="1"/>
</dbReference>
<evidence type="ECO:0000256" key="2">
    <source>
        <dbReference type="ARBA" id="ARBA00004496"/>
    </source>
</evidence>
<evidence type="ECO:0000256" key="7">
    <source>
        <dbReference type="ARBA" id="ARBA00022598"/>
    </source>
</evidence>
<protein>
    <recommendedName>
        <fullName evidence="16">Methionine--tRNA ligase</fullName>
        <ecNumber evidence="16">6.1.1.10</ecNumber>
    </recommendedName>
    <alternativeName>
        <fullName evidence="16">Methionyl-tRNA synthetase</fullName>
        <shortName evidence="16">MetRS</shortName>
    </alternativeName>
</protein>
<dbReference type="PRINTS" id="PR01041">
    <property type="entry name" value="TRNASYNTHMET"/>
</dbReference>
<dbReference type="InterPro" id="IPR002547">
    <property type="entry name" value="tRNA-bd_dom"/>
</dbReference>
<dbReference type="CDD" id="cd02800">
    <property type="entry name" value="tRNA_bind_EcMetRS_like"/>
    <property type="match status" value="1"/>
</dbReference>
<evidence type="ECO:0000313" key="19">
    <source>
        <dbReference type="EMBL" id="MCP3428060.1"/>
    </source>
</evidence>
<evidence type="ECO:0000256" key="10">
    <source>
        <dbReference type="ARBA" id="ARBA00022833"/>
    </source>
</evidence>
<dbReference type="FunFam" id="2.20.28.20:FF:000001">
    <property type="entry name" value="Methionine--tRNA ligase"/>
    <property type="match status" value="1"/>
</dbReference>
<evidence type="ECO:0000313" key="20">
    <source>
        <dbReference type="Proteomes" id="UP001165413"/>
    </source>
</evidence>
<evidence type="ECO:0000256" key="6">
    <source>
        <dbReference type="ARBA" id="ARBA00022555"/>
    </source>
</evidence>
<dbReference type="SUPFAM" id="SSF50249">
    <property type="entry name" value="Nucleic acid-binding proteins"/>
    <property type="match status" value="1"/>
</dbReference>
<evidence type="ECO:0000256" key="1">
    <source>
        <dbReference type="ARBA" id="ARBA00003314"/>
    </source>
</evidence>
<dbReference type="EMBL" id="JANATA010000004">
    <property type="protein sequence ID" value="MCP3428060.1"/>
    <property type="molecule type" value="Genomic_DNA"/>
</dbReference>
<dbReference type="InterPro" id="IPR029038">
    <property type="entry name" value="MetRS_Zn"/>
</dbReference>
<dbReference type="SUPFAM" id="SSF52374">
    <property type="entry name" value="Nucleotidylyl transferase"/>
    <property type="match status" value="1"/>
</dbReference>
<dbReference type="FunFam" id="1.10.730.10:FF:000005">
    <property type="entry name" value="Methionine--tRNA ligase"/>
    <property type="match status" value="1"/>
</dbReference>
<dbReference type="CDD" id="cd07957">
    <property type="entry name" value="Anticodon_Ia_Met"/>
    <property type="match status" value="1"/>
</dbReference>
<evidence type="ECO:0000256" key="9">
    <source>
        <dbReference type="ARBA" id="ARBA00022741"/>
    </source>
</evidence>
<dbReference type="GO" id="GO:0004825">
    <property type="term" value="F:methionine-tRNA ligase activity"/>
    <property type="evidence" value="ECO:0007669"/>
    <property type="project" value="UniProtKB-UniRule"/>
</dbReference>
<keyword evidence="6 16" id="KW-0820">tRNA-binding</keyword>
<dbReference type="RefSeq" id="WP_254099049.1">
    <property type="nucleotide sequence ID" value="NZ_JANATA010000004.1"/>
</dbReference>
<dbReference type="InterPro" id="IPR033911">
    <property type="entry name" value="MetRS_core"/>
</dbReference>
<dbReference type="Gene3D" id="2.20.28.20">
    <property type="entry name" value="Methionyl-tRNA synthetase, Zn-domain"/>
    <property type="match status" value="1"/>
</dbReference>
<dbReference type="PROSITE" id="PS50886">
    <property type="entry name" value="TRBD"/>
    <property type="match status" value="1"/>
</dbReference>
<dbReference type="Gene3D" id="3.40.50.620">
    <property type="entry name" value="HUPs"/>
    <property type="match status" value="1"/>
</dbReference>
<dbReference type="InterPro" id="IPR009080">
    <property type="entry name" value="tRNAsynth_Ia_anticodon-bd"/>
</dbReference>
<comment type="similarity">
    <text evidence="3 16">Belongs to the class-I aminoacyl-tRNA synthetase family. MetG type 1 subfamily.</text>
</comment>
<dbReference type="Proteomes" id="UP001165413">
    <property type="component" value="Unassembled WGS sequence"/>
</dbReference>
<proteinExistence type="inferred from homology"/>
<dbReference type="NCBIfam" id="TIGR00399">
    <property type="entry name" value="metG_C_term"/>
    <property type="match status" value="1"/>
</dbReference>
<dbReference type="GO" id="GO:0005829">
    <property type="term" value="C:cytosol"/>
    <property type="evidence" value="ECO:0007669"/>
    <property type="project" value="TreeGrafter"/>
</dbReference>
<dbReference type="PROSITE" id="PS00178">
    <property type="entry name" value="AA_TRNA_LIGASE_I"/>
    <property type="match status" value="1"/>
</dbReference>
<keyword evidence="12 16" id="KW-0694">RNA-binding</keyword>
<feature type="binding site" evidence="16">
    <location>
        <position position="149"/>
    </location>
    <ligand>
        <name>Zn(2+)</name>
        <dbReference type="ChEBI" id="CHEBI:29105"/>
    </ligand>
</feature>
<dbReference type="InterPro" id="IPR004495">
    <property type="entry name" value="Met-tRNA-synth_bsu_C"/>
</dbReference>
<dbReference type="SUPFAM" id="SSF47323">
    <property type="entry name" value="Anticodon-binding domain of a subclass of class I aminoacyl-tRNA synthetases"/>
    <property type="match status" value="1"/>
</dbReference>
<evidence type="ECO:0000256" key="13">
    <source>
        <dbReference type="ARBA" id="ARBA00022917"/>
    </source>
</evidence>
<dbReference type="Pfam" id="PF09334">
    <property type="entry name" value="tRNA-synt_1g"/>
    <property type="match status" value="1"/>
</dbReference>
<dbReference type="InterPro" id="IPR012340">
    <property type="entry name" value="NA-bd_OB-fold"/>
</dbReference>
<keyword evidence="13 16" id="KW-0648">Protein biosynthesis</keyword>
<gene>
    <name evidence="16 19" type="primary">metG</name>
    <name evidence="19" type="ORF">NLF92_03750</name>
</gene>
<dbReference type="GO" id="GO:0000049">
    <property type="term" value="F:tRNA binding"/>
    <property type="evidence" value="ECO:0007669"/>
    <property type="project" value="UniProtKB-UniRule"/>
</dbReference>
<evidence type="ECO:0000259" key="18">
    <source>
        <dbReference type="PROSITE" id="PS50886"/>
    </source>
</evidence>
<evidence type="ECO:0000256" key="15">
    <source>
        <dbReference type="ARBA" id="ARBA00047364"/>
    </source>
</evidence>
<dbReference type="GO" id="GO:0046872">
    <property type="term" value="F:metal ion binding"/>
    <property type="evidence" value="ECO:0007669"/>
    <property type="project" value="UniProtKB-KW"/>
</dbReference>
<dbReference type="GO" id="GO:0005524">
    <property type="term" value="F:ATP binding"/>
    <property type="evidence" value="ECO:0007669"/>
    <property type="project" value="UniProtKB-UniRule"/>
</dbReference>
<dbReference type="InterPro" id="IPR014729">
    <property type="entry name" value="Rossmann-like_a/b/a_fold"/>
</dbReference>
<evidence type="ECO:0000256" key="4">
    <source>
        <dbReference type="ARBA" id="ARBA00011738"/>
    </source>
</evidence>
<evidence type="ECO:0000256" key="3">
    <source>
        <dbReference type="ARBA" id="ARBA00008258"/>
    </source>
</evidence>
<reference evidence="19" key="1">
    <citation type="submission" date="2022-07" db="EMBL/GenBank/DDBJ databases">
        <title>Characterization of the Novel Bacterium Alteromonas immobilis LMIT006 and Alteromonas gregis LMIT007.</title>
        <authorList>
            <person name="Lin X."/>
        </authorList>
    </citation>
    <scope>NUCLEOTIDE SEQUENCE</scope>
    <source>
        <strain evidence="19">LMIT007</strain>
    </source>
</reference>
<keyword evidence="11 16" id="KW-0067">ATP-binding</keyword>
<evidence type="ECO:0000256" key="17">
    <source>
        <dbReference type="SAM" id="MobiDB-lite"/>
    </source>
</evidence>
<feature type="binding site" evidence="16">
    <location>
        <position position="162"/>
    </location>
    <ligand>
        <name>Zn(2+)</name>
        <dbReference type="ChEBI" id="CHEBI:29105"/>
    </ligand>
</feature>
<comment type="cofactor">
    <cofactor evidence="16">
        <name>Zn(2+)</name>
        <dbReference type="ChEBI" id="CHEBI:29105"/>
    </cofactor>
    <text evidence="16">Binds 1 zinc ion per subunit.</text>
</comment>
<dbReference type="Gene3D" id="1.10.730.10">
    <property type="entry name" value="Isoleucyl-tRNA Synthetase, Domain 1"/>
    <property type="match status" value="1"/>
</dbReference>
<dbReference type="PANTHER" id="PTHR45765:SF1">
    <property type="entry name" value="METHIONINE--TRNA LIGASE, CYTOPLASMIC"/>
    <property type="match status" value="1"/>
</dbReference>
<dbReference type="Pfam" id="PF01588">
    <property type="entry name" value="tRNA_bind"/>
    <property type="match status" value="1"/>
</dbReference>
<dbReference type="SUPFAM" id="SSF57770">
    <property type="entry name" value="Methionyl-tRNA synthetase (MetRS), Zn-domain"/>
    <property type="match status" value="1"/>
</dbReference>
<evidence type="ECO:0000256" key="5">
    <source>
        <dbReference type="ARBA" id="ARBA00022490"/>
    </source>
</evidence>
<comment type="caution">
    <text evidence="19">The sequence shown here is derived from an EMBL/GenBank/DDBJ whole genome shotgun (WGS) entry which is preliminary data.</text>
</comment>
<accession>A0AA41WXA7</accession>
<evidence type="ECO:0000256" key="16">
    <source>
        <dbReference type="HAMAP-Rule" id="MF_00098"/>
    </source>
</evidence>
<dbReference type="InterPro" id="IPR041872">
    <property type="entry name" value="Anticodon_Met"/>
</dbReference>
<dbReference type="InterPro" id="IPR023458">
    <property type="entry name" value="Met-tRNA_ligase_1"/>
</dbReference>
<dbReference type="AlphaFoldDB" id="A0AA41WXA7"/>
<evidence type="ECO:0000256" key="12">
    <source>
        <dbReference type="ARBA" id="ARBA00022884"/>
    </source>
</evidence>
<evidence type="ECO:0000256" key="11">
    <source>
        <dbReference type="ARBA" id="ARBA00022840"/>
    </source>
</evidence>
<organism evidence="19 20">
    <name type="scientific">Opacimonas viscosa</name>
    <dbReference type="NCBI Taxonomy" id="2961944"/>
    <lineage>
        <taxon>Bacteria</taxon>
        <taxon>Pseudomonadati</taxon>
        <taxon>Pseudomonadota</taxon>
        <taxon>Gammaproteobacteria</taxon>
        <taxon>Alteromonadales</taxon>
        <taxon>Alteromonadaceae</taxon>
        <taxon>Opacimonas</taxon>
    </lineage>
</organism>
<evidence type="ECO:0000256" key="8">
    <source>
        <dbReference type="ARBA" id="ARBA00022723"/>
    </source>
</evidence>
<feature type="binding site" evidence="16">
    <location>
        <position position="146"/>
    </location>
    <ligand>
        <name>Zn(2+)</name>
        <dbReference type="ChEBI" id="CHEBI:29105"/>
    </ligand>
</feature>
<comment type="subcellular location">
    <subcellularLocation>
        <location evidence="2 16">Cytoplasm</location>
    </subcellularLocation>
</comment>
<comment type="catalytic activity">
    <reaction evidence="15 16">
        <text>tRNA(Met) + L-methionine + ATP = L-methionyl-tRNA(Met) + AMP + diphosphate</text>
        <dbReference type="Rhea" id="RHEA:13481"/>
        <dbReference type="Rhea" id="RHEA-COMP:9667"/>
        <dbReference type="Rhea" id="RHEA-COMP:9698"/>
        <dbReference type="ChEBI" id="CHEBI:30616"/>
        <dbReference type="ChEBI" id="CHEBI:33019"/>
        <dbReference type="ChEBI" id="CHEBI:57844"/>
        <dbReference type="ChEBI" id="CHEBI:78442"/>
        <dbReference type="ChEBI" id="CHEBI:78530"/>
        <dbReference type="ChEBI" id="CHEBI:456215"/>
        <dbReference type="EC" id="6.1.1.10"/>
    </reaction>
</comment>
<comment type="function">
    <text evidence="1 16">Is required not only for elongation of protein synthesis but also for the initiation of all mRNA translation through initiator tRNA(fMet) aminoacylation.</text>
</comment>
<dbReference type="CDD" id="cd00814">
    <property type="entry name" value="MetRS_core"/>
    <property type="match status" value="1"/>
</dbReference>
<dbReference type="PANTHER" id="PTHR45765">
    <property type="entry name" value="METHIONINE--TRNA LIGASE"/>
    <property type="match status" value="1"/>
</dbReference>
<dbReference type="InterPro" id="IPR015413">
    <property type="entry name" value="Methionyl/Leucyl_tRNA_Synth"/>
</dbReference>
<feature type="domain" description="TRNA-binding" evidence="18">
    <location>
        <begin position="581"/>
        <end position="682"/>
    </location>
</feature>
<dbReference type="Pfam" id="PF19303">
    <property type="entry name" value="Anticodon_3"/>
    <property type="match status" value="1"/>
</dbReference>
<keyword evidence="20" id="KW-1185">Reference proteome</keyword>
<dbReference type="FunFam" id="2.40.50.140:FF:000042">
    <property type="entry name" value="Methionine--tRNA ligase"/>
    <property type="match status" value="1"/>
</dbReference>
<dbReference type="InterPro" id="IPR014758">
    <property type="entry name" value="Met-tRNA_synth"/>
</dbReference>
<keyword evidence="8 16" id="KW-0479">Metal-binding</keyword>
<keyword evidence="10 16" id="KW-0862">Zinc</keyword>
<keyword evidence="14 16" id="KW-0030">Aminoacyl-tRNA synthetase</keyword>
<sequence length="682" mass="76262">MAHTPRKMLVTSALPYANGSIHLGHLLEHIQTDIWTRFQRLRGHECYSVCADDAHGTPIMLKAQELGLNPEDMVEATRQEHHEDLLGFGVEYDNYYSTHSPENEALSQDMYNRLNAAGYISKKTINQLYDPEKNMFLPDRFVKGDCPKCGAVDQNGDSCDVCGATYSPTEVNNPRSVVSGATPILKDSEHFFFDLPKFEDMLQNWITSGAIQNEMANKLQEWFEQGLQQWDISRDAPYFGIEIPGAPGKYFYVWVDAPVGYMASFKNYCDKNDVDFDSFWQVDSDAELYHFIGKDITYFHCLFWPAMLEGAGYRKPTGVNIHGFVTVNGAKMSKSKGTFIKARTYLEHLNPEYLRYYFASKLSDSVTDIDLNFADFTQKVNSDLVGKVVNIASRCAGFITKKFAGKLSDNVLDAALLAEFTGASESIAQHFEARQYHHAIREIMALADKANQYIDTQAPWVTIKDADKQTLTHDVCSMGIHMFRVLAVYLSPVLPELTKSAQTFLNDEFTWDSAQTTLTGHEINKFKAMLQRVDTDKVEKMVEASKENLAPKATTTPAKPKKSSSKPASDDPIAETISFEEFAKVDLRIAKIVSAEHVEGADKLLRLQLDIGTSTKQVFAGIKSAYSPEQLTGKLTVMVANLAPRKMRFGMSEGMVLAAGPGGDELYILEPNEGAQPGMRVK</sequence>
<name>A0AA41WXA7_9ALTE</name>
<feature type="region of interest" description="Disordered" evidence="17">
    <location>
        <begin position="545"/>
        <end position="571"/>
    </location>
</feature>
<dbReference type="InterPro" id="IPR001412">
    <property type="entry name" value="aa-tRNA-synth_I_CS"/>
</dbReference>
<dbReference type="HAMAP" id="MF_00098">
    <property type="entry name" value="Met_tRNA_synth_type1"/>
    <property type="match status" value="1"/>
</dbReference>
<dbReference type="Gene3D" id="2.40.50.140">
    <property type="entry name" value="Nucleic acid-binding proteins"/>
    <property type="match status" value="1"/>
</dbReference>
<feature type="binding site" evidence="16">
    <location>
        <position position="334"/>
    </location>
    <ligand>
        <name>ATP</name>
        <dbReference type="ChEBI" id="CHEBI:30616"/>
    </ligand>
</feature>
<dbReference type="EC" id="6.1.1.10" evidence="16"/>
<comment type="subunit">
    <text evidence="4 16">Homodimer.</text>
</comment>
<evidence type="ECO:0000256" key="14">
    <source>
        <dbReference type="ARBA" id="ARBA00023146"/>
    </source>
</evidence>
<feature type="short sequence motif" description="'HIGH' region" evidence="16">
    <location>
        <begin position="15"/>
        <end position="25"/>
    </location>
</feature>
<keyword evidence="9 16" id="KW-0547">Nucleotide-binding</keyword>
<keyword evidence="7 16" id="KW-0436">Ligase</keyword>
<dbReference type="NCBIfam" id="NF001100">
    <property type="entry name" value="PRK00133.1"/>
    <property type="match status" value="1"/>
</dbReference>